<dbReference type="EMBL" id="JAUHLN010000010">
    <property type="protein sequence ID" value="MDN4076055.1"/>
    <property type="molecule type" value="Genomic_DNA"/>
</dbReference>
<comment type="caution">
    <text evidence="2">The sequence shown here is derived from an EMBL/GenBank/DDBJ whole genome shotgun (WGS) entry which is preliminary data.</text>
</comment>
<evidence type="ECO:0000313" key="3">
    <source>
        <dbReference type="Proteomes" id="UP001168694"/>
    </source>
</evidence>
<sequence length="99" mass="11059">MNNHNLITNYVDNPQQGLGMILPREFPYWGTAPSTGNVLTTQQLQLIQQLVDSGTQSHHSTGSNPGHHPPGHYKGYYYGYPANYGCYPVNCGCPWHGWI</sequence>
<dbReference type="RefSeq" id="WP_290399956.1">
    <property type="nucleotide sequence ID" value="NZ_JAUHLN010000002.1"/>
</dbReference>
<accession>A0ABT8EDT9</accession>
<protein>
    <submittedName>
        <fullName evidence="2">Uncharacterized protein</fullName>
    </submittedName>
</protein>
<evidence type="ECO:0000313" key="1">
    <source>
        <dbReference type="EMBL" id="MDN4073864.1"/>
    </source>
</evidence>
<gene>
    <name evidence="1" type="ORF">QYF49_12700</name>
    <name evidence="2" type="ORF">QYF49_24235</name>
</gene>
<keyword evidence="3" id="KW-1185">Reference proteome</keyword>
<organism evidence="2 3">
    <name type="scientific">Fictibacillus terranigra</name>
    <dbReference type="NCBI Taxonomy" id="3058424"/>
    <lineage>
        <taxon>Bacteria</taxon>
        <taxon>Bacillati</taxon>
        <taxon>Bacillota</taxon>
        <taxon>Bacilli</taxon>
        <taxon>Bacillales</taxon>
        <taxon>Fictibacillaceae</taxon>
        <taxon>Fictibacillus</taxon>
    </lineage>
</organism>
<name>A0ABT8EDT9_9BACL</name>
<dbReference type="Proteomes" id="UP001168694">
    <property type="component" value="Unassembled WGS sequence"/>
</dbReference>
<evidence type="ECO:0000313" key="2">
    <source>
        <dbReference type="EMBL" id="MDN4076055.1"/>
    </source>
</evidence>
<reference evidence="2" key="1">
    <citation type="submission" date="2023-06" db="EMBL/GenBank/DDBJ databases">
        <title>Draft Genome Sequences of Representative Paenibacillus Polymyxa, Bacillus cereus, Fictibacillus sp., and Brevibacillus agri Strains Isolated from Amazonian Dark Earth.</title>
        <authorList>
            <person name="Pellegrinetti T.A."/>
            <person name="Cunha I.C.M."/>
            <person name="Chaves M.G."/>
            <person name="Freitas A.S."/>
            <person name="Silva A.V.R."/>
            <person name="Tsai S.M."/>
            <person name="Mendes L.W."/>
        </authorList>
    </citation>
    <scope>NUCLEOTIDE SEQUENCE</scope>
    <source>
        <strain evidence="2">CENA-BCM004</strain>
    </source>
</reference>
<proteinExistence type="predicted"/>
<dbReference type="EMBL" id="JAUHLN010000002">
    <property type="protein sequence ID" value="MDN4073864.1"/>
    <property type="molecule type" value="Genomic_DNA"/>
</dbReference>